<dbReference type="Gene3D" id="3.90.226.10">
    <property type="entry name" value="2-enoyl-CoA Hydratase, Chain A, domain 1"/>
    <property type="match status" value="1"/>
</dbReference>
<keyword evidence="3 7" id="KW-0645">Protease</keyword>
<accession>A0A2S4JVQ3</accession>
<reference evidence="13" key="1">
    <citation type="submission" date="2015-12" db="EMBL/GenBank/DDBJ databases">
        <authorList>
            <person name="Lodha T.D."/>
            <person name="Chintalapati S."/>
            <person name="Chintalapati V.R."/>
            <person name="Sravanthi T."/>
        </authorList>
    </citation>
    <scope>NUCLEOTIDE SEQUENCE [LARGE SCALE GENOMIC DNA]</scope>
    <source>
        <strain evidence="13">JC133</strain>
    </source>
</reference>
<dbReference type="CDD" id="cd07017">
    <property type="entry name" value="S14_ClpP_2"/>
    <property type="match status" value="1"/>
</dbReference>
<name>A0A2S4JVQ3_9SPIO</name>
<dbReference type="GO" id="GO:0004252">
    <property type="term" value="F:serine-type endopeptidase activity"/>
    <property type="evidence" value="ECO:0007669"/>
    <property type="project" value="UniProtKB-UniRule"/>
</dbReference>
<feature type="active site" evidence="7 8">
    <location>
        <position position="131"/>
    </location>
</feature>
<gene>
    <name evidence="7" type="primary">clpP</name>
    <name evidence="12" type="ORF">AU468_04980</name>
</gene>
<dbReference type="GO" id="GO:0009368">
    <property type="term" value="C:endopeptidase Clp complex"/>
    <property type="evidence" value="ECO:0007669"/>
    <property type="project" value="TreeGrafter"/>
</dbReference>
<dbReference type="Proteomes" id="UP000237350">
    <property type="component" value="Unassembled WGS sequence"/>
</dbReference>
<dbReference type="AlphaFoldDB" id="A0A2S4JVQ3"/>
<dbReference type="InterPro" id="IPR033135">
    <property type="entry name" value="ClpP_His_AS"/>
</dbReference>
<comment type="caution">
    <text evidence="12">The sequence shown here is derived from an EMBL/GenBank/DDBJ whole genome shotgun (WGS) entry which is preliminary data.</text>
</comment>
<dbReference type="GO" id="GO:0005737">
    <property type="term" value="C:cytoplasm"/>
    <property type="evidence" value="ECO:0007669"/>
    <property type="project" value="UniProtKB-SubCell"/>
</dbReference>
<comment type="similarity">
    <text evidence="1 7 9">Belongs to the peptidase S14 family.</text>
</comment>
<comment type="function">
    <text evidence="7">Cleaves peptides in various proteins in a process that requires ATP hydrolysis. Has a chymotrypsin-like activity. Plays a major role in the degradation of misfolded proteins.</text>
</comment>
<evidence type="ECO:0000256" key="8">
    <source>
        <dbReference type="PROSITE-ProRule" id="PRU10086"/>
    </source>
</evidence>
<evidence type="ECO:0000256" key="6">
    <source>
        <dbReference type="ARBA" id="ARBA00034021"/>
    </source>
</evidence>
<dbReference type="Pfam" id="PF00574">
    <property type="entry name" value="CLP_protease"/>
    <property type="match status" value="1"/>
</dbReference>
<dbReference type="NCBIfam" id="NF009205">
    <property type="entry name" value="PRK12553.1"/>
    <property type="match status" value="1"/>
</dbReference>
<dbReference type="PRINTS" id="PR00127">
    <property type="entry name" value="CLPPROTEASEP"/>
</dbReference>
<keyword evidence="4 7" id="KW-0378">Hydrolase</keyword>
<evidence type="ECO:0000313" key="13">
    <source>
        <dbReference type="Proteomes" id="UP000237350"/>
    </source>
</evidence>
<dbReference type="GO" id="GO:0004176">
    <property type="term" value="F:ATP-dependent peptidase activity"/>
    <property type="evidence" value="ECO:0007669"/>
    <property type="project" value="InterPro"/>
</dbReference>
<organism evidence="12 13">
    <name type="scientific">Alkalispirochaeta sphaeroplastigenens</name>
    <dbReference type="NCBI Taxonomy" id="1187066"/>
    <lineage>
        <taxon>Bacteria</taxon>
        <taxon>Pseudomonadati</taxon>
        <taxon>Spirochaetota</taxon>
        <taxon>Spirochaetia</taxon>
        <taxon>Spirochaetales</taxon>
        <taxon>Spirochaetaceae</taxon>
        <taxon>Alkalispirochaeta</taxon>
    </lineage>
</organism>
<dbReference type="OrthoDB" id="9802800at2"/>
<dbReference type="EMBL" id="LPWH01000052">
    <property type="protein sequence ID" value="POR03602.1"/>
    <property type="molecule type" value="Genomic_DNA"/>
</dbReference>
<dbReference type="PANTHER" id="PTHR10381:SF70">
    <property type="entry name" value="ATP-DEPENDENT CLP PROTEASE PROTEOLYTIC SUBUNIT"/>
    <property type="match status" value="1"/>
</dbReference>
<keyword evidence="2 7" id="KW-0963">Cytoplasm</keyword>
<protein>
    <recommendedName>
        <fullName evidence="7 9">ATP-dependent Clp protease proteolytic subunit</fullName>
        <ecNumber evidence="7">3.4.21.92</ecNumber>
    </recommendedName>
    <alternativeName>
        <fullName evidence="7">Endopeptidase Clp</fullName>
    </alternativeName>
</protein>
<evidence type="ECO:0000256" key="4">
    <source>
        <dbReference type="ARBA" id="ARBA00022801"/>
    </source>
</evidence>
<keyword evidence="11" id="KW-0812">Transmembrane</keyword>
<evidence type="ECO:0000256" key="3">
    <source>
        <dbReference type="ARBA" id="ARBA00022670"/>
    </source>
</evidence>
<keyword evidence="11" id="KW-1133">Transmembrane helix</keyword>
<evidence type="ECO:0000256" key="10">
    <source>
        <dbReference type="SAM" id="MobiDB-lite"/>
    </source>
</evidence>
<dbReference type="InterPro" id="IPR001907">
    <property type="entry name" value="ClpP"/>
</dbReference>
<keyword evidence="5 7" id="KW-0720">Serine protease</keyword>
<dbReference type="GO" id="GO:0006515">
    <property type="term" value="P:protein quality control for misfolded or incompletely synthesized proteins"/>
    <property type="evidence" value="ECO:0007669"/>
    <property type="project" value="TreeGrafter"/>
</dbReference>
<evidence type="ECO:0000256" key="7">
    <source>
        <dbReference type="HAMAP-Rule" id="MF_00444"/>
    </source>
</evidence>
<dbReference type="NCBIfam" id="NF011089">
    <property type="entry name" value="PRK14512.1"/>
    <property type="match status" value="1"/>
</dbReference>
<dbReference type="PANTHER" id="PTHR10381">
    <property type="entry name" value="ATP-DEPENDENT CLP PROTEASE PROTEOLYTIC SUBUNIT"/>
    <property type="match status" value="1"/>
</dbReference>
<dbReference type="InterPro" id="IPR029045">
    <property type="entry name" value="ClpP/crotonase-like_dom_sf"/>
</dbReference>
<feature type="transmembrane region" description="Helical" evidence="11">
    <location>
        <begin position="96"/>
        <end position="115"/>
    </location>
</feature>
<dbReference type="InterPro" id="IPR023562">
    <property type="entry name" value="ClpP/TepA"/>
</dbReference>
<comment type="subunit">
    <text evidence="7">Fourteen ClpP subunits assemble into 2 heptameric rings which stack back to back to give a disk-like structure with a central cavity, resembling the structure of eukaryotic proteasomes.</text>
</comment>
<feature type="compositionally biased region" description="Polar residues" evidence="10">
    <location>
        <begin position="1"/>
        <end position="10"/>
    </location>
</feature>
<dbReference type="GO" id="GO:0051117">
    <property type="term" value="F:ATPase binding"/>
    <property type="evidence" value="ECO:0007669"/>
    <property type="project" value="TreeGrafter"/>
</dbReference>
<dbReference type="EC" id="3.4.21.92" evidence="7"/>
<evidence type="ECO:0000256" key="2">
    <source>
        <dbReference type="ARBA" id="ARBA00022490"/>
    </source>
</evidence>
<keyword evidence="13" id="KW-1185">Reference proteome</keyword>
<feature type="active site" description="Nucleophile" evidence="7">
    <location>
        <position position="106"/>
    </location>
</feature>
<keyword evidence="11" id="KW-0472">Membrane</keyword>
<evidence type="ECO:0000256" key="11">
    <source>
        <dbReference type="SAM" id="Phobius"/>
    </source>
</evidence>
<comment type="subcellular location">
    <subcellularLocation>
        <location evidence="7">Cytoplasm</location>
    </subcellularLocation>
</comment>
<dbReference type="SUPFAM" id="SSF52096">
    <property type="entry name" value="ClpP/crotonase"/>
    <property type="match status" value="1"/>
</dbReference>
<evidence type="ECO:0000313" key="12">
    <source>
        <dbReference type="EMBL" id="POR03602.1"/>
    </source>
</evidence>
<evidence type="ECO:0000256" key="9">
    <source>
        <dbReference type="RuleBase" id="RU003567"/>
    </source>
</evidence>
<feature type="region of interest" description="Disordered" evidence="10">
    <location>
        <begin position="1"/>
        <end position="28"/>
    </location>
</feature>
<evidence type="ECO:0000256" key="1">
    <source>
        <dbReference type="ARBA" id="ARBA00007039"/>
    </source>
</evidence>
<dbReference type="HAMAP" id="MF_00444">
    <property type="entry name" value="ClpP"/>
    <property type="match status" value="1"/>
</dbReference>
<sequence length="204" mass="23008">MPIANINQFCDQEGDDKDSRDNNRDQPPLLDRMLKTRTILISGEINKDLAERVVRQLLILEQEGDDPIRVFIDSPGGDADAGYGIFDTIRFVTPQVWTVGIGLVASAGALILLAAEKERRLAFPNSHYLIHQPLSGIRGVATDIEIHAREIEKMRARINLLISRETGKPLEQVERDTDRDYWMSAEDAVEYGLVSRVVTHRSEM</sequence>
<comment type="catalytic activity">
    <reaction evidence="6 7 8">
        <text>Hydrolysis of proteins to small peptides in the presence of ATP and magnesium. alpha-casein is the usual test substrate. In the absence of ATP, only oligopeptides shorter than five residues are hydrolyzed (such as succinyl-Leu-Tyr-|-NHMec, and Leu-Tyr-Leu-|-Tyr-Trp, in which cleavage of the -Tyr-|-Leu- and -Tyr-|-Trp bonds also occurs).</text>
        <dbReference type="EC" id="3.4.21.92"/>
    </reaction>
</comment>
<dbReference type="RefSeq" id="WP_103679773.1">
    <property type="nucleotide sequence ID" value="NZ_LPWH01000052.1"/>
</dbReference>
<dbReference type="PROSITE" id="PS00382">
    <property type="entry name" value="CLP_PROTEASE_HIS"/>
    <property type="match status" value="1"/>
</dbReference>
<evidence type="ECO:0000256" key="5">
    <source>
        <dbReference type="ARBA" id="ARBA00022825"/>
    </source>
</evidence>
<proteinExistence type="inferred from homology"/>